<sequence length="265" mass="28826">MVPVLHISDSVSNNGEPPSNSGGSDVLQAPDDEETVRQRNVQLWESEWKLLDTFRRGYITSNELRLFLLRCGSAIPLLDLMRFLEMFGGNISTTTAHGNANDNGDDHGHDNANDAERMGLTKASFLRFCHEYMAREAATTENGLDSGSDAGGDDEDEDIPIEEYTARGGNGQDEHGSEAVDGAKTRNPQLRSDLDDGDNKSRTSKRSSSRLSSARDGIVVNRGVLDQSDESGMDDDDDEETQAHGNDENGDPMLFDGGAEGCHDD</sequence>
<evidence type="ECO:0000256" key="1">
    <source>
        <dbReference type="SAM" id="MobiDB-lite"/>
    </source>
</evidence>
<dbReference type="HOGENOM" id="CLU_1051607_0_0_1"/>
<reference evidence="2" key="3">
    <citation type="submission" date="2015-02" db="UniProtKB">
        <authorList>
            <consortium name="EnsemblProtists"/>
        </authorList>
    </citation>
    <scope>IDENTIFICATION</scope>
    <source>
        <strain evidence="2">DAOM BR144</strain>
    </source>
</reference>
<feature type="compositionally biased region" description="Acidic residues" evidence="1">
    <location>
        <begin position="227"/>
        <end position="240"/>
    </location>
</feature>
<evidence type="ECO:0008006" key="4">
    <source>
        <dbReference type="Google" id="ProtNLM"/>
    </source>
</evidence>
<reference evidence="3" key="2">
    <citation type="submission" date="2010-04" db="EMBL/GenBank/DDBJ databases">
        <authorList>
            <person name="Buell R."/>
            <person name="Hamilton J."/>
            <person name="Hostetler J."/>
        </authorList>
    </citation>
    <scope>NUCLEOTIDE SEQUENCE [LARGE SCALE GENOMIC DNA]</scope>
    <source>
        <strain evidence="3">DAOM:BR144</strain>
    </source>
</reference>
<dbReference type="Proteomes" id="UP000019132">
    <property type="component" value="Unassembled WGS sequence"/>
</dbReference>
<reference evidence="3" key="1">
    <citation type="journal article" date="2010" name="Genome Biol.">
        <title>Genome sequence of the necrotrophic plant pathogen Pythium ultimum reveals original pathogenicity mechanisms and effector repertoire.</title>
        <authorList>
            <person name="Levesque C.A."/>
            <person name="Brouwer H."/>
            <person name="Cano L."/>
            <person name="Hamilton J.P."/>
            <person name="Holt C."/>
            <person name="Huitema E."/>
            <person name="Raffaele S."/>
            <person name="Robideau G.P."/>
            <person name="Thines M."/>
            <person name="Win J."/>
            <person name="Zerillo M.M."/>
            <person name="Beakes G.W."/>
            <person name="Boore J.L."/>
            <person name="Busam D."/>
            <person name="Dumas B."/>
            <person name="Ferriera S."/>
            <person name="Fuerstenberg S.I."/>
            <person name="Gachon C.M."/>
            <person name="Gaulin E."/>
            <person name="Govers F."/>
            <person name="Grenville-Briggs L."/>
            <person name="Horner N."/>
            <person name="Hostetler J."/>
            <person name="Jiang R.H."/>
            <person name="Johnson J."/>
            <person name="Krajaejun T."/>
            <person name="Lin H."/>
            <person name="Meijer H.J."/>
            <person name="Moore B."/>
            <person name="Morris P."/>
            <person name="Phuntmart V."/>
            <person name="Puiu D."/>
            <person name="Shetty J."/>
            <person name="Stajich J.E."/>
            <person name="Tripathy S."/>
            <person name="Wawra S."/>
            <person name="van West P."/>
            <person name="Whitty B.R."/>
            <person name="Coutinho P.M."/>
            <person name="Henrissat B."/>
            <person name="Martin F."/>
            <person name="Thomas P.D."/>
            <person name="Tyler B.M."/>
            <person name="De Vries R.P."/>
            <person name="Kamoun S."/>
            <person name="Yandell M."/>
            <person name="Tisserat N."/>
            <person name="Buell C.R."/>
        </authorList>
    </citation>
    <scope>NUCLEOTIDE SEQUENCE</scope>
    <source>
        <strain evidence="3">DAOM:BR144</strain>
    </source>
</reference>
<dbReference type="InParanoid" id="K3X0G8"/>
<feature type="compositionally biased region" description="Basic and acidic residues" evidence="1">
    <location>
        <begin position="172"/>
        <end position="184"/>
    </location>
</feature>
<feature type="compositionally biased region" description="Polar residues" evidence="1">
    <location>
        <begin position="9"/>
        <end position="23"/>
    </location>
</feature>
<protein>
    <recommendedName>
        <fullName evidence="4">EF-hand domain-containing protein</fullName>
    </recommendedName>
</protein>
<feature type="compositionally biased region" description="Basic and acidic residues" evidence="1">
    <location>
        <begin position="192"/>
        <end position="201"/>
    </location>
</feature>
<evidence type="ECO:0000313" key="3">
    <source>
        <dbReference type="Proteomes" id="UP000019132"/>
    </source>
</evidence>
<dbReference type="eggNOG" id="ENOG502R6E5">
    <property type="taxonomic scope" value="Eukaryota"/>
</dbReference>
<dbReference type="EnsemblProtists" id="PYU1_T010717">
    <property type="protein sequence ID" value="PYU1_T010717"/>
    <property type="gene ID" value="PYU1_G010694"/>
</dbReference>
<name>K3X0G8_GLOUD</name>
<accession>K3X0G8</accession>
<dbReference type="AlphaFoldDB" id="K3X0G8"/>
<dbReference type="VEuPathDB" id="FungiDB:PYU1_G010694"/>
<feature type="region of interest" description="Disordered" evidence="1">
    <location>
        <begin position="1"/>
        <end position="34"/>
    </location>
</feature>
<keyword evidence="3" id="KW-1185">Reference proteome</keyword>
<proteinExistence type="predicted"/>
<evidence type="ECO:0000313" key="2">
    <source>
        <dbReference type="EnsemblProtists" id="PYU1_T010717"/>
    </source>
</evidence>
<feature type="region of interest" description="Disordered" evidence="1">
    <location>
        <begin position="164"/>
        <end position="265"/>
    </location>
</feature>
<organism evidence="2 3">
    <name type="scientific">Globisporangium ultimum (strain ATCC 200006 / CBS 805.95 / DAOM BR144)</name>
    <name type="common">Pythium ultimum</name>
    <dbReference type="NCBI Taxonomy" id="431595"/>
    <lineage>
        <taxon>Eukaryota</taxon>
        <taxon>Sar</taxon>
        <taxon>Stramenopiles</taxon>
        <taxon>Oomycota</taxon>
        <taxon>Peronosporomycetes</taxon>
        <taxon>Pythiales</taxon>
        <taxon>Pythiaceae</taxon>
        <taxon>Globisporangium</taxon>
    </lineage>
</organism>
<dbReference type="EMBL" id="GL376592">
    <property type="status" value="NOT_ANNOTATED_CDS"/>
    <property type="molecule type" value="Genomic_DNA"/>
</dbReference>